<comment type="similarity">
    <text evidence="5">Belongs to the protein kinase superfamily. Ser/Thr protein kinase family. GCN2 subfamily.</text>
</comment>
<dbReference type="eggNOG" id="arCOG03682">
    <property type="taxonomic scope" value="Archaea"/>
</dbReference>
<dbReference type="InterPro" id="IPR011009">
    <property type="entry name" value="Kinase-like_dom_sf"/>
</dbReference>
<dbReference type="GO" id="GO:0005524">
    <property type="term" value="F:ATP binding"/>
    <property type="evidence" value="ECO:0007669"/>
    <property type="project" value="UniProtKB-KW"/>
</dbReference>
<evidence type="ECO:0000256" key="2">
    <source>
        <dbReference type="ARBA" id="ARBA00022741"/>
    </source>
</evidence>
<evidence type="ECO:0000256" key="3">
    <source>
        <dbReference type="ARBA" id="ARBA00022777"/>
    </source>
</evidence>
<evidence type="ECO:0000259" key="7">
    <source>
        <dbReference type="PROSITE" id="PS50011"/>
    </source>
</evidence>
<keyword evidence="6" id="KW-0472">Membrane</keyword>
<keyword evidence="4" id="KW-0067">ATP-binding</keyword>
<dbReference type="InterPro" id="IPR050339">
    <property type="entry name" value="CC_SR_Kinase"/>
</dbReference>
<dbReference type="Proteomes" id="UP000001015">
    <property type="component" value="Chromosome"/>
</dbReference>
<dbReference type="InterPro" id="IPR000719">
    <property type="entry name" value="Prot_kinase_dom"/>
</dbReference>
<feature type="transmembrane region" description="Helical" evidence="6">
    <location>
        <begin position="76"/>
        <end position="105"/>
    </location>
</feature>
<dbReference type="PROSITE" id="PS00108">
    <property type="entry name" value="PROTEIN_KINASE_ST"/>
    <property type="match status" value="1"/>
</dbReference>
<proteinExistence type="inferred from homology"/>
<feature type="domain" description="Protein kinase" evidence="7">
    <location>
        <begin position="326"/>
        <end position="630"/>
    </location>
</feature>
<evidence type="ECO:0000313" key="9">
    <source>
        <dbReference type="Proteomes" id="UP000001015"/>
    </source>
</evidence>
<dbReference type="SMART" id="SM00220">
    <property type="entry name" value="S_TKc"/>
    <property type="match status" value="1"/>
</dbReference>
<sequence>MMRMRIINKKLFYSSIANLFLILIFSIGFHKELLGLISIPFSILSSTNRKYLKIALVLTFLSSILEFPTIEYPVVLLLSFVVLFNFFVGTLIVSITDLVFLLTFLGYEIVRVPLSSFLLIPLATTSAYIGFLCVRALKGLDYNVIAFKVQGLPNGTTWYLTFNNGTYPVTENYAEIIADKGTWIICPIKVGNQYYVPDKYVGESVGGDIISINFTKVTSIDPIKYPECIITFVGRNIPTDIVLRVDGKKYSGKEVTIFPSTVSVNWIAEDIIIGDLLFEPKVKSGMASRGQRVEIEFEPRLMRKKSQFDVYNWDPMNWIGENVYGYKISEIIGEGGGSYVLKGEKDNKYYAIKVLKVQPTKSQTVALRDFIDLFKESNSLIELSNHEGLVKLFGIFVDINQIGSIMRGDGETYLRYPPSIVMEFMEGGTVKDLLKFYYTDKKWYDLVRIILLRVSLALSHIHKSGYVHLDIKPQNIFFSETLPNNIADILSFLSVKPQVVKLGDLGSATKIGGKITQITPEYSSPKQIENAILGLGATTDMDIFSFGILAYHLLTGGKVSPTAKLIDETIELYNNNKIRDALLKIDEAKKVLESWNIDLPSGVPLSLEEVVKGCIKGKINSMEEIVKKLS</sequence>
<dbReference type="PROSITE" id="PS00107">
    <property type="entry name" value="PROTEIN_KINASE_ATP"/>
    <property type="match status" value="1"/>
</dbReference>
<dbReference type="STRING" id="273063.STK_08990"/>
<dbReference type="PANTHER" id="PTHR11042">
    <property type="entry name" value="EUKARYOTIC TRANSLATION INITIATION FACTOR 2-ALPHA KINASE EIF2-ALPHA KINASE -RELATED"/>
    <property type="match status" value="1"/>
</dbReference>
<dbReference type="Pfam" id="PF00069">
    <property type="entry name" value="Pkinase"/>
    <property type="match status" value="1"/>
</dbReference>
<dbReference type="InterPro" id="IPR017441">
    <property type="entry name" value="Protein_kinase_ATP_BS"/>
</dbReference>
<keyword evidence="3" id="KW-0418">Kinase</keyword>
<evidence type="ECO:0000256" key="5">
    <source>
        <dbReference type="ARBA" id="ARBA00037982"/>
    </source>
</evidence>
<protein>
    <recommendedName>
        <fullName evidence="7">Protein kinase domain-containing protein</fullName>
    </recommendedName>
</protein>
<evidence type="ECO:0000313" key="8">
    <source>
        <dbReference type="EMBL" id="BAB65914.1"/>
    </source>
</evidence>
<dbReference type="AlphaFoldDB" id="Q973J8"/>
<gene>
    <name evidence="8" type="primary">ST0899</name>
    <name evidence="8" type="ordered locus">STK_08990</name>
</gene>
<feature type="transmembrane region" description="Helical" evidence="6">
    <location>
        <begin position="12"/>
        <end position="30"/>
    </location>
</feature>
<evidence type="ECO:0000256" key="1">
    <source>
        <dbReference type="ARBA" id="ARBA00022679"/>
    </source>
</evidence>
<dbReference type="EMBL" id="BA000023">
    <property type="protein sequence ID" value="BAB65914.1"/>
    <property type="molecule type" value="Genomic_DNA"/>
</dbReference>
<keyword evidence="6" id="KW-0812">Transmembrane</keyword>
<dbReference type="Gene3D" id="1.10.510.10">
    <property type="entry name" value="Transferase(Phosphotransferase) domain 1"/>
    <property type="match status" value="1"/>
</dbReference>
<keyword evidence="9" id="KW-1185">Reference proteome</keyword>
<dbReference type="SUPFAM" id="SSF56112">
    <property type="entry name" value="Protein kinase-like (PK-like)"/>
    <property type="match status" value="1"/>
</dbReference>
<dbReference type="GO" id="GO:0005737">
    <property type="term" value="C:cytoplasm"/>
    <property type="evidence" value="ECO:0007669"/>
    <property type="project" value="TreeGrafter"/>
</dbReference>
<keyword evidence="1 8" id="KW-0808">Transferase</keyword>
<dbReference type="GO" id="GO:0004672">
    <property type="term" value="F:protein kinase activity"/>
    <property type="evidence" value="ECO:0007669"/>
    <property type="project" value="InterPro"/>
</dbReference>
<reference evidence="9" key="1">
    <citation type="journal article" date="2001" name="DNA Res.">
        <title>Complete genome sequence of an aerobic thermoacidophilic Crenarchaeon, Sulfolobus tokodaii strain7.</title>
        <authorList>
            <person name="Kawarabayasi Y."/>
            <person name="Hino Y."/>
            <person name="Horikawa H."/>
            <person name="Jin-no K."/>
            <person name="Takahashi M."/>
            <person name="Sekine M."/>
            <person name="Baba S."/>
            <person name="Ankai A."/>
            <person name="Kosugi H."/>
            <person name="Hosoyama A."/>
            <person name="Fukui S."/>
            <person name="Nagai Y."/>
            <person name="Nishijima K."/>
            <person name="Otsuka R."/>
            <person name="Nakazawa H."/>
            <person name="Takamiya M."/>
            <person name="Kato Y."/>
            <person name="Yoshizawa T."/>
            <person name="Tanaka T."/>
            <person name="Kudoh Y."/>
            <person name="Yamazaki J."/>
            <person name="Kushida N."/>
            <person name="Oguchi A."/>
            <person name="Aoki K."/>
            <person name="Masuda S."/>
            <person name="Yanagii M."/>
            <person name="Nishimura M."/>
            <person name="Yamagishi A."/>
            <person name="Oshima T."/>
            <person name="Kikuchi H."/>
        </authorList>
    </citation>
    <scope>NUCLEOTIDE SEQUENCE [LARGE SCALE GENOMIC DNA]</scope>
    <source>
        <strain evidence="9">DSM 16993 / JCM 10545 / NBRC 100140 / 7</strain>
    </source>
</reference>
<dbReference type="PATRIC" id="fig|273063.9.peg.1011"/>
<dbReference type="PROSITE" id="PS50011">
    <property type="entry name" value="PROTEIN_KINASE_DOM"/>
    <property type="match status" value="1"/>
</dbReference>
<keyword evidence="2" id="KW-0547">Nucleotide-binding</keyword>
<name>Q973J8_SULTO</name>
<dbReference type="InterPro" id="IPR008271">
    <property type="entry name" value="Ser/Thr_kinase_AS"/>
</dbReference>
<evidence type="ECO:0000256" key="6">
    <source>
        <dbReference type="SAM" id="Phobius"/>
    </source>
</evidence>
<keyword evidence="6" id="KW-1133">Transmembrane helix</keyword>
<organism evidence="8 9">
    <name type="scientific">Sulfurisphaera tokodaii (strain DSM 16993 / JCM 10545 / NBRC 100140 / 7)</name>
    <name type="common">Sulfolobus tokodaii</name>
    <dbReference type="NCBI Taxonomy" id="273063"/>
    <lineage>
        <taxon>Archaea</taxon>
        <taxon>Thermoproteota</taxon>
        <taxon>Thermoprotei</taxon>
        <taxon>Sulfolobales</taxon>
        <taxon>Sulfolobaceae</taxon>
        <taxon>Sulfurisphaera</taxon>
    </lineage>
</organism>
<feature type="transmembrane region" description="Helical" evidence="6">
    <location>
        <begin position="117"/>
        <end position="137"/>
    </location>
</feature>
<evidence type="ECO:0000256" key="4">
    <source>
        <dbReference type="ARBA" id="ARBA00022840"/>
    </source>
</evidence>
<dbReference type="KEGG" id="sto:STK_08990"/>
<accession>Q973J8</accession>